<organism evidence="1 2">
    <name type="scientific">Paraburkholderia dioscoreae</name>
    <dbReference type="NCBI Taxonomy" id="2604047"/>
    <lineage>
        <taxon>Bacteria</taxon>
        <taxon>Pseudomonadati</taxon>
        <taxon>Pseudomonadota</taxon>
        <taxon>Betaproteobacteria</taxon>
        <taxon>Burkholderiales</taxon>
        <taxon>Burkholderiaceae</taxon>
        <taxon>Paraburkholderia</taxon>
    </lineage>
</organism>
<sequence>MLNGLRGLRYWRNPVSGMRARIDYWENVPVDWNQWLLRLSV</sequence>
<proteinExistence type="predicted"/>
<name>A0A5Q4ZK18_9BURK</name>
<dbReference type="KEGG" id="pdio:PDMSB3_0749.1"/>
<accession>A0A5Q4ZK18</accession>
<reference evidence="1 2" key="1">
    <citation type="submission" date="2019-08" db="EMBL/GenBank/DDBJ databases">
        <authorList>
            <person name="Herpell B J."/>
        </authorList>
    </citation>
    <scope>NUCLEOTIDE SEQUENCE [LARGE SCALE GENOMIC DNA]</scope>
    <source>
        <strain evidence="2">Msb3</strain>
    </source>
</reference>
<protein>
    <submittedName>
        <fullName evidence="1">Uncharacterized protein</fullName>
    </submittedName>
</protein>
<evidence type="ECO:0000313" key="2">
    <source>
        <dbReference type="Proteomes" id="UP000325811"/>
    </source>
</evidence>
<keyword evidence="2" id="KW-1185">Reference proteome</keyword>
<dbReference type="EMBL" id="LR699554">
    <property type="protein sequence ID" value="VVD32047.1"/>
    <property type="molecule type" value="Genomic_DNA"/>
</dbReference>
<dbReference type="AlphaFoldDB" id="A0A5Q4ZK18"/>
<evidence type="ECO:0000313" key="1">
    <source>
        <dbReference type="EMBL" id="VVD32047.1"/>
    </source>
</evidence>
<dbReference type="Proteomes" id="UP000325811">
    <property type="component" value="Chromosome II"/>
</dbReference>
<gene>
    <name evidence="1" type="ORF">PDMSB3_0749</name>
</gene>